<dbReference type="Proteomes" id="UP000319801">
    <property type="component" value="Unassembled WGS sequence"/>
</dbReference>
<accession>A0A556U316</accession>
<comment type="caution">
    <text evidence="2">The sequence shown here is derived from an EMBL/GenBank/DDBJ whole genome shotgun (WGS) entry which is preliminary data.</text>
</comment>
<dbReference type="AlphaFoldDB" id="A0A556U316"/>
<feature type="region of interest" description="Disordered" evidence="1">
    <location>
        <begin position="129"/>
        <end position="168"/>
    </location>
</feature>
<gene>
    <name evidence="2" type="ORF">Baya_7860</name>
</gene>
<dbReference type="EMBL" id="VCAZ01000042">
    <property type="protein sequence ID" value="TSM20273.1"/>
    <property type="molecule type" value="Genomic_DNA"/>
</dbReference>
<sequence length="168" mass="19416">MLAGAHTFAHIKEKRSVERLIIYLRKSGNPSAAAPYLTARWRHVCAACQLPWKQSGTEETRRVQIEDVMQRRVLDESRRVRDLNTALRNRNRFSESFGKVLTLGEARGSTIESVTRPDRVRRFMRINTSHDSNQLRKNARGRSRDGRRSSRCERDRAELQPSLDASRG</sequence>
<organism evidence="2 3">
    <name type="scientific">Bagarius yarrelli</name>
    <name type="common">Goonch</name>
    <name type="synonym">Bagrus yarrelli</name>
    <dbReference type="NCBI Taxonomy" id="175774"/>
    <lineage>
        <taxon>Eukaryota</taxon>
        <taxon>Metazoa</taxon>
        <taxon>Chordata</taxon>
        <taxon>Craniata</taxon>
        <taxon>Vertebrata</taxon>
        <taxon>Euteleostomi</taxon>
        <taxon>Actinopterygii</taxon>
        <taxon>Neopterygii</taxon>
        <taxon>Teleostei</taxon>
        <taxon>Ostariophysi</taxon>
        <taxon>Siluriformes</taxon>
        <taxon>Sisoridae</taxon>
        <taxon>Sisorinae</taxon>
        <taxon>Bagarius</taxon>
    </lineage>
</organism>
<evidence type="ECO:0000313" key="2">
    <source>
        <dbReference type="EMBL" id="TSM20273.1"/>
    </source>
</evidence>
<feature type="compositionally biased region" description="Basic and acidic residues" evidence="1">
    <location>
        <begin position="142"/>
        <end position="158"/>
    </location>
</feature>
<reference evidence="2 3" key="1">
    <citation type="journal article" date="2019" name="Genome Biol. Evol.">
        <title>Whole-Genome Sequencing of the Giant Devil Catfish, Bagarius yarrelli.</title>
        <authorList>
            <person name="Jiang W."/>
            <person name="Lv Y."/>
            <person name="Cheng L."/>
            <person name="Yang K."/>
            <person name="Chao B."/>
            <person name="Wang X."/>
            <person name="Li Y."/>
            <person name="Pan X."/>
            <person name="You X."/>
            <person name="Zhang Y."/>
            <person name="Yang J."/>
            <person name="Li J."/>
            <person name="Zhang X."/>
            <person name="Liu S."/>
            <person name="Sun C."/>
            <person name="Yang J."/>
            <person name="Shi Q."/>
        </authorList>
    </citation>
    <scope>NUCLEOTIDE SEQUENCE [LARGE SCALE GENOMIC DNA]</scope>
    <source>
        <strain evidence="2">JWS20170419001</strain>
        <tissue evidence="2">Muscle</tissue>
    </source>
</reference>
<name>A0A556U316_BAGYA</name>
<keyword evidence="3" id="KW-1185">Reference proteome</keyword>
<evidence type="ECO:0000256" key="1">
    <source>
        <dbReference type="SAM" id="MobiDB-lite"/>
    </source>
</evidence>
<proteinExistence type="predicted"/>
<protein>
    <submittedName>
        <fullName evidence="2">Uncharacterized protein</fullName>
    </submittedName>
</protein>
<evidence type="ECO:0000313" key="3">
    <source>
        <dbReference type="Proteomes" id="UP000319801"/>
    </source>
</evidence>